<evidence type="ECO:0000313" key="1">
    <source>
        <dbReference type="EMBL" id="MBP3955657.1"/>
    </source>
</evidence>
<protein>
    <recommendedName>
        <fullName evidence="3">OmpH family outer membrane protein</fullName>
    </recommendedName>
</protein>
<dbReference type="Proteomes" id="UP000676565">
    <property type="component" value="Unassembled WGS sequence"/>
</dbReference>
<proteinExistence type="predicted"/>
<evidence type="ECO:0000313" key="2">
    <source>
        <dbReference type="Proteomes" id="UP000676565"/>
    </source>
</evidence>
<reference evidence="1 2" key="1">
    <citation type="submission" date="2021-04" db="EMBL/GenBank/DDBJ databases">
        <authorList>
            <person name="Ivanova A."/>
        </authorList>
    </citation>
    <scope>NUCLEOTIDE SEQUENCE [LARGE SCALE GENOMIC DNA]</scope>
    <source>
        <strain evidence="1 2">G18</strain>
    </source>
</reference>
<accession>A0ABS5BPJ8</accession>
<evidence type="ECO:0008006" key="3">
    <source>
        <dbReference type="Google" id="ProtNLM"/>
    </source>
</evidence>
<name>A0ABS5BPJ8_9BACT</name>
<comment type="caution">
    <text evidence="1">The sequence shown here is derived from an EMBL/GenBank/DDBJ whole genome shotgun (WGS) entry which is preliminary data.</text>
</comment>
<gene>
    <name evidence="1" type="ORF">J8F10_10230</name>
</gene>
<dbReference type="RefSeq" id="WP_210653724.1">
    <property type="nucleotide sequence ID" value="NZ_JAGKQQ010000001.1"/>
</dbReference>
<dbReference type="EMBL" id="JAGKQQ010000001">
    <property type="protein sequence ID" value="MBP3955657.1"/>
    <property type="molecule type" value="Genomic_DNA"/>
</dbReference>
<organism evidence="1 2">
    <name type="scientific">Gemmata palustris</name>
    <dbReference type="NCBI Taxonomy" id="2822762"/>
    <lineage>
        <taxon>Bacteria</taxon>
        <taxon>Pseudomonadati</taxon>
        <taxon>Planctomycetota</taxon>
        <taxon>Planctomycetia</taxon>
        <taxon>Gemmatales</taxon>
        <taxon>Gemmataceae</taxon>
        <taxon>Gemmata</taxon>
    </lineage>
</organism>
<keyword evidence="2" id="KW-1185">Reference proteome</keyword>
<sequence length="115" mass="13130">MLSAALVVLMSVTGDTSQVSLPTIKLLSPNRIQRTKYLHSLEKAAAKYEKEIERFRALSMIPILPLPAMPTQEQQQENLKLRLDQARYQQQLGVTLRLHENIVKRIAEVRGELKP</sequence>